<dbReference type="STRING" id="698762.SAMN00808754_2095"/>
<accession>A0A1W1VXF0</accession>
<evidence type="ECO:0000313" key="1">
    <source>
        <dbReference type="EMBL" id="SMB98047.1"/>
    </source>
</evidence>
<dbReference type="OrthoDB" id="2112373at2"/>
<dbReference type="AlphaFoldDB" id="A0A1W1VXF0"/>
<sequence>MSAQDLQMFIQDCQKMANQLRSLAGQASGVARSTLNESVHHLEMCIKECEFAAQQIR</sequence>
<gene>
    <name evidence="1" type="ORF">SAMN00808754_2095</name>
</gene>
<dbReference type="EMBL" id="LT838272">
    <property type="protein sequence ID" value="SMB98047.1"/>
    <property type="molecule type" value="Genomic_DNA"/>
</dbReference>
<organism evidence="1 2">
    <name type="scientific">Thermanaeromonas toyohensis ToBE</name>
    <dbReference type="NCBI Taxonomy" id="698762"/>
    <lineage>
        <taxon>Bacteria</taxon>
        <taxon>Bacillati</taxon>
        <taxon>Bacillota</taxon>
        <taxon>Clostridia</taxon>
        <taxon>Neomoorellales</taxon>
        <taxon>Neomoorellaceae</taxon>
        <taxon>Thermanaeromonas</taxon>
    </lineage>
</organism>
<dbReference type="Proteomes" id="UP000192569">
    <property type="component" value="Chromosome I"/>
</dbReference>
<protein>
    <submittedName>
        <fullName evidence="1">Uncharacterized protein</fullName>
    </submittedName>
</protein>
<evidence type="ECO:0000313" key="2">
    <source>
        <dbReference type="Proteomes" id="UP000192569"/>
    </source>
</evidence>
<dbReference type="RefSeq" id="WP_157109928.1">
    <property type="nucleotide sequence ID" value="NZ_LT838272.1"/>
</dbReference>
<name>A0A1W1VXF0_9FIRM</name>
<keyword evidence="2" id="KW-1185">Reference proteome</keyword>
<proteinExistence type="predicted"/>
<reference evidence="1 2" key="1">
    <citation type="submission" date="2017-04" db="EMBL/GenBank/DDBJ databases">
        <authorList>
            <person name="Afonso C.L."/>
            <person name="Miller P.J."/>
            <person name="Scott M.A."/>
            <person name="Spackman E."/>
            <person name="Goraichik I."/>
            <person name="Dimitrov K.M."/>
            <person name="Suarez D.L."/>
            <person name="Swayne D.E."/>
        </authorList>
    </citation>
    <scope>NUCLEOTIDE SEQUENCE [LARGE SCALE GENOMIC DNA]</scope>
    <source>
        <strain evidence="1 2">ToBE</strain>
    </source>
</reference>